<accession>D1B678</accession>
<evidence type="ECO:0000256" key="5">
    <source>
        <dbReference type="ARBA" id="ARBA00023136"/>
    </source>
</evidence>
<dbReference type="GO" id="GO:0043190">
    <property type="term" value="C:ATP-binding cassette (ABC) transporter complex"/>
    <property type="evidence" value="ECO:0007669"/>
    <property type="project" value="InterPro"/>
</dbReference>
<reference evidence="7 8" key="1">
    <citation type="journal article" date="2009" name="Stand. Genomic Sci.">
        <title>Complete genome sequence of Thermanaerovibrio acidaminovorans type strain (Su883).</title>
        <authorList>
            <person name="Chovatia M."/>
            <person name="Sikorski J."/>
            <person name="Schroder M."/>
            <person name="Lapidus A."/>
            <person name="Nolan M."/>
            <person name="Tice H."/>
            <person name="Glavina Del Rio T."/>
            <person name="Copeland A."/>
            <person name="Cheng J.F."/>
            <person name="Lucas S."/>
            <person name="Chen F."/>
            <person name="Bruce D."/>
            <person name="Goodwin L."/>
            <person name="Pitluck S."/>
            <person name="Ivanova N."/>
            <person name="Mavromatis K."/>
            <person name="Ovchinnikova G."/>
            <person name="Pati A."/>
            <person name="Chen A."/>
            <person name="Palaniappan K."/>
            <person name="Land M."/>
            <person name="Hauser L."/>
            <person name="Chang Y.J."/>
            <person name="Jeffries C.D."/>
            <person name="Chain P."/>
            <person name="Saunders E."/>
            <person name="Detter J.C."/>
            <person name="Brettin T."/>
            <person name="Rohde M."/>
            <person name="Goker M."/>
            <person name="Spring S."/>
            <person name="Bristow J."/>
            <person name="Markowitz V."/>
            <person name="Hugenholtz P."/>
            <person name="Kyrpides N.C."/>
            <person name="Klenk H.P."/>
            <person name="Eisen J.A."/>
        </authorList>
    </citation>
    <scope>NUCLEOTIDE SEQUENCE [LARGE SCALE GENOMIC DNA]</scope>
    <source>
        <strain evidence="8">ATCC 49978 / DSM 6589 / Su883</strain>
    </source>
</reference>
<dbReference type="HOGENOM" id="CLU_028799_3_2_0"/>
<dbReference type="NCBIfam" id="TIGR04408">
    <property type="entry name" value="LptG_lptG"/>
    <property type="match status" value="1"/>
</dbReference>
<evidence type="ECO:0000256" key="2">
    <source>
        <dbReference type="ARBA" id="ARBA00022475"/>
    </source>
</evidence>
<keyword evidence="2" id="KW-1003">Cell membrane</keyword>
<dbReference type="InterPro" id="IPR005495">
    <property type="entry name" value="LptG/LptF_permease"/>
</dbReference>
<evidence type="ECO:0000313" key="8">
    <source>
        <dbReference type="Proteomes" id="UP000002030"/>
    </source>
</evidence>
<protein>
    <submittedName>
        <fullName evidence="7">Permease YjgP/YjgQ family protein</fullName>
    </submittedName>
</protein>
<dbReference type="STRING" id="525903.Taci_1288"/>
<dbReference type="OrthoDB" id="9780716at2"/>
<proteinExistence type="predicted"/>
<evidence type="ECO:0000313" key="7">
    <source>
        <dbReference type="EMBL" id="ACZ19519.1"/>
    </source>
</evidence>
<dbReference type="GO" id="GO:0015920">
    <property type="term" value="P:lipopolysaccharide transport"/>
    <property type="evidence" value="ECO:0007669"/>
    <property type="project" value="TreeGrafter"/>
</dbReference>
<evidence type="ECO:0000256" key="6">
    <source>
        <dbReference type="SAM" id="Phobius"/>
    </source>
</evidence>
<dbReference type="AlphaFoldDB" id="D1B678"/>
<dbReference type="EnsemblBacteria" id="ACZ19519">
    <property type="protein sequence ID" value="ACZ19519"/>
    <property type="gene ID" value="Taci_1288"/>
</dbReference>
<keyword evidence="4 6" id="KW-1133">Transmembrane helix</keyword>
<evidence type="ECO:0000256" key="1">
    <source>
        <dbReference type="ARBA" id="ARBA00004651"/>
    </source>
</evidence>
<dbReference type="PANTHER" id="PTHR33529:SF6">
    <property type="entry name" value="YJGP_YJGQ FAMILY PERMEASE"/>
    <property type="match status" value="1"/>
</dbReference>
<dbReference type="GO" id="GO:0055085">
    <property type="term" value="P:transmembrane transport"/>
    <property type="evidence" value="ECO:0007669"/>
    <property type="project" value="InterPro"/>
</dbReference>
<dbReference type="RefSeq" id="WP_012870030.1">
    <property type="nucleotide sequence ID" value="NC_013522.1"/>
</dbReference>
<dbReference type="EMBL" id="CP001818">
    <property type="protein sequence ID" value="ACZ19519.1"/>
    <property type="molecule type" value="Genomic_DNA"/>
</dbReference>
<dbReference type="KEGG" id="tai:Taci_1288"/>
<feature type="transmembrane region" description="Helical" evidence="6">
    <location>
        <begin position="300"/>
        <end position="318"/>
    </location>
</feature>
<dbReference type="InterPro" id="IPR030923">
    <property type="entry name" value="LptG"/>
</dbReference>
<evidence type="ECO:0000256" key="4">
    <source>
        <dbReference type="ARBA" id="ARBA00022989"/>
    </source>
</evidence>
<dbReference type="Proteomes" id="UP000002030">
    <property type="component" value="Chromosome"/>
</dbReference>
<feature type="transmembrane region" description="Helical" evidence="6">
    <location>
        <begin position="276"/>
        <end position="293"/>
    </location>
</feature>
<keyword evidence="8" id="KW-1185">Reference proteome</keyword>
<sequence>MILMELLGPFAFGVAAFTVLMVAGSLLFRIADLVIQRGVSLGVVVRLFLYYLPGVVVTTIPMGSLLGALMGFGKLSSHSEIVALKACGVPFRRMVRPLVVASALASVVTFVLNETVVPLSERAARNVLAYEIMRERPPEFKERMFLREEGSSGLRRVIYMDRIRPRTGEMEGVLVQEFEGGRLSRLTSARRAVWRDGKWTMEEGKTFEVAPDGGVKFLYSFARESLRLDLSPARVEAQSTDPSQMSVFQMAEQIGLMERQGSDATKLRVMFHLRLAVPWASLVLALVGASAGVRPQRSGGAGVGLGLSVVIVFLYYVVLSFCQSLGEASYLPPVVAAWVPNLVFGVAGLFMVRRGD</sequence>
<dbReference type="Pfam" id="PF03739">
    <property type="entry name" value="LptF_LptG"/>
    <property type="match status" value="1"/>
</dbReference>
<dbReference type="eggNOG" id="COG0795">
    <property type="taxonomic scope" value="Bacteria"/>
</dbReference>
<keyword evidence="5 6" id="KW-0472">Membrane</keyword>
<feature type="transmembrane region" description="Helical" evidence="6">
    <location>
        <begin position="48"/>
        <end position="73"/>
    </location>
</feature>
<comment type="subcellular location">
    <subcellularLocation>
        <location evidence="1">Cell membrane</location>
        <topology evidence="1">Multi-pass membrane protein</topology>
    </subcellularLocation>
</comment>
<dbReference type="PANTHER" id="PTHR33529">
    <property type="entry name" value="SLR0882 PROTEIN-RELATED"/>
    <property type="match status" value="1"/>
</dbReference>
<keyword evidence="3 6" id="KW-0812">Transmembrane</keyword>
<organism evidence="7 8">
    <name type="scientific">Thermanaerovibrio acidaminovorans (strain ATCC 49978 / DSM 6589 / Su883)</name>
    <name type="common">Selenomonas acidaminovorans</name>
    <dbReference type="NCBI Taxonomy" id="525903"/>
    <lineage>
        <taxon>Bacteria</taxon>
        <taxon>Thermotogati</taxon>
        <taxon>Synergistota</taxon>
        <taxon>Synergistia</taxon>
        <taxon>Synergistales</taxon>
        <taxon>Synergistaceae</taxon>
        <taxon>Thermanaerovibrio</taxon>
    </lineage>
</organism>
<feature type="transmembrane region" description="Helical" evidence="6">
    <location>
        <begin position="330"/>
        <end position="352"/>
    </location>
</feature>
<gene>
    <name evidence="7" type="ordered locus">Taci_1288</name>
</gene>
<evidence type="ECO:0000256" key="3">
    <source>
        <dbReference type="ARBA" id="ARBA00022692"/>
    </source>
</evidence>
<name>D1B678_THEAS</name>
<feature type="transmembrane region" description="Helical" evidence="6">
    <location>
        <begin position="7"/>
        <end position="28"/>
    </location>
</feature>